<dbReference type="PIR" id="T21412">
    <property type="entry name" value="T21412"/>
</dbReference>
<evidence type="ECO:0000256" key="4">
    <source>
        <dbReference type="ARBA" id="ARBA00023242"/>
    </source>
</evidence>
<dbReference type="ComplexPortal" id="CPX-2812">
    <property type="entry name" value="DNA-directed RNA polymerase III complex"/>
</dbReference>
<dbReference type="WormBase" id="F26E4.4">
    <property type="protein sequence ID" value="CE09688"/>
    <property type="gene ID" value="WBGene00009159"/>
</dbReference>
<reference evidence="6 7" key="1">
    <citation type="journal article" date="1998" name="Science">
        <title>Genome sequence of the nematode C. elegans: a platform for investigating biology.</title>
        <authorList>
            <consortium name="The C. elegans sequencing consortium"/>
            <person name="Sulson J.E."/>
            <person name="Waterston R."/>
        </authorList>
    </citation>
    <scope>NUCLEOTIDE SEQUENCE [LARGE SCALE GENOMIC DNA]</scope>
    <source>
        <strain evidence="6 7">Bristol N2</strain>
    </source>
</reference>
<evidence type="ECO:0000256" key="5">
    <source>
        <dbReference type="SAM" id="MobiDB-lite"/>
    </source>
</evidence>
<keyword evidence="2 6" id="KW-0240">DNA-directed RNA polymerase</keyword>
<dbReference type="InterPro" id="IPR007811">
    <property type="entry name" value="RPC4"/>
</dbReference>
<protein>
    <submittedName>
        <fullName evidence="6">DNA-directed RNA polymerase III subunit RPC4</fullName>
    </submittedName>
</protein>
<dbReference type="RefSeq" id="NP_492595.1">
    <property type="nucleotide sequence ID" value="NM_060194.5"/>
</dbReference>
<accession>P90847</accession>
<dbReference type="InParanoid" id="P90847"/>
<dbReference type="AGR" id="WB:WBGene00009159"/>
<keyword evidence="7" id="KW-1185">Reference proteome</keyword>
<dbReference type="CTD" id="259393"/>
<feature type="region of interest" description="Disordered" evidence="5">
    <location>
        <begin position="1"/>
        <end position="114"/>
    </location>
</feature>
<dbReference type="PaxDb" id="6239-F26E4.4"/>
<dbReference type="FunCoup" id="P90847">
    <property type="interactions" value="43"/>
</dbReference>
<dbReference type="Proteomes" id="UP000001940">
    <property type="component" value="Chromosome I"/>
</dbReference>
<evidence type="ECO:0000313" key="6">
    <source>
        <dbReference type="EMBL" id="CAB02998.1"/>
    </source>
</evidence>
<dbReference type="GO" id="GO:0005666">
    <property type="term" value="C:RNA polymerase III complex"/>
    <property type="evidence" value="ECO:0000318"/>
    <property type="project" value="GO_Central"/>
</dbReference>
<keyword evidence="4" id="KW-0539">Nucleus</keyword>
<feature type="compositionally biased region" description="Basic and acidic residues" evidence="5">
    <location>
        <begin position="100"/>
        <end position="112"/>
    </location>
</feature>
<dbReference type="STRING" id="6239.F26E4.4.1"/>
<comment type="subcellular location">
    <subcellularLocation>
        <location evidence="1">Nucleus</location>
    </subcellularLocation>
</comment>
<organism evidence="6 7">
    <name type="scientific">Caenorhabditis elegans</name>
    <dbReference type="NCBI Taxonomy" id="6239"/>
    <lineage>
        <taxon>Eukaryota</taxon>
        <taxon>Metazoa</taxon>
        <taxon>Ecdysozoa</taxon>
        <taxon>Nematoda</taxon>
        <taxon>Chromadorea</taxon>
        <taxon>Rhabditida</taxon>
        <taxon>Rhabditina</taxon>
        <taxon>Rhabditomorpha</taxon>
        <taxon>Rhabditoidea</taxon>
        <taxon>Rhabditidae</taxon>
        <taxon>Peloderinae</taxon>
        <taxon>Caenorhabditis</taxon>
    </lineage>
</organism>
<dbReference type="GO" id="GO:0042797">
    <property type="term" value="P:tRNA transcription by RNA polymerase III"/>
    <property type="evidence" value="ECO:0000318"/>
    <property type="project" value="GO_Central"/>
</dbReference>
<dbReference type="AlphaFoldDB" id="P90847"/>
<dbReference type="GeneID" id="259393"/>
<evidence type="ECO:0000313" key="8">
    <source>
        <dbReference type="WormBase" id="F26E4.4"/>
    </source>
</evidence>
<keyword evidence="3" id="KW-0804">Transcription</keyword>
<name>P90847_CAEEL</name>
<keyword evidence="9" id="KW-1267">Proteomics identification</keyword>
<evidence type="ECO:0007829" key="9">
    <source>
        <dbReference type="PeptideAtlas" id="P90847"/>
    </source>
</evidence>
<feature type="compositionally biased region" description="Basic and acidic residues" evidence="5">
    <location>
        <begin position="69"/>
        <end position="78"/>
    </location>
</feature>
<dbReference type="UCSC" id="F26E4.4.1">
    <property type="organism name" value="c. elegans"/>
</dbReference>
<feature type="region of interest" description="Disordered" evidence="5">
    <location>
        <begin position="180"/>
        <end position="202"/>
    </location>
</feature>
<dbReference type="eggNOG" id="ENOG502S977">
    <property type="taxonomic scope" value="Eukaryota"/>
</dbReference>
<dbReference type="OMA" id="IEQQGIF"/>
<dbReference type="PANTHER" id="PTHR13408">
    <property type="entry name" value="DNA-DIRECTED RNA POLYMERASE III"/>
    <property type="match status" value="1"/>
</dbReference>
<dbReference type="Bgee" id="WBGene00009159">
    <property type="expression patterns" value="Expressed in germ line (C elegans) and 4 other cell types or tissues"/>
</dbReference>
<dbReference type="PeptideAtlas" id="P90847"/>
<dbReference type="HOGENOM" id="CLU_681935_0_0_1"/>
<dbReference type="OrthoDB" id="5836119at2759"/>
<gene>
    <name evidence="6" type="ORF">CELE_F26E4.4</name>
    <name evidence="6 8" type="ORF">F26E4.4</name>
</gene>
<feature type="compositionally biased region" description="Gly residues" evidence="5">
    <location>
        <begin position="34"/>
        <end position="45"/>
    </location>
</feature>
<dbReference type="EMBL" id="BX284601">
    <property type="protein sequence ID" value="CAB02998.1"/>
    <property type="molecule type" value="Genomic_DNA"/>
</dbReference>
<dbReference type="KEGG" id="cel:CELE_F26E4.4"/>
<evidence type="ECO:0000256" key="3">
    <source>
        <dbReference type="ARBA" id="ARBA00023163"/>
    </source>
</evidence>
<dbReference type="PANTHER" id="PTHR13408:SF0">
    <property type="entry name" value="DNA-DIRECTED RNA POLYMERASE III SUBUNIT RPC4"/>
    <property type="match status" value="1"/>
</dbReference>
<sequence length="408" mass="44020">MSKPGRPNLSLAGKREAPAQQKNNRGGSTSTRGAGRGRGARGRGAGPRPKQELIQTGGVFSEGLGGDFPSRKKDKDSDASQFSYSNREKGSGAPSSSTGDHNKEGKKEEKNVAGKASFEGWDALWCSDDEGDKEELKALMPPPFISDLRRGNIMPVVLPSEDQPQFLNIINKSARLSLEEDEAPIDEKKPLNTESGPKSRKATPEQLINMLEASSSDLLHLQLPSVIGSICNNIEANVEASMEVDEPDNDVPTGIVSAPPPPSGLPQNRKIGKLQVTRKGRMILKIGGHSIDITSKPTTGKKQGTVLLEVDPNADQLQAPSTFSSAPEMINSLYHLGNVKHNLVGSMTWGALNEKSKRIDDAGEINDVEMRDDEVSDAVDEKKIEQLEKEQSKWGALAEKWATGLQTS</sequence>
<evidence type="ECO:0000256" key="2">
    <source>
        <dbReference type="ARBA" id="ARBA00022478"/>
    </source>
</evidence>
<proteinExistence type="evidence at protein level"/>
<evidence type="ECO:0000256" key="1">
    <source>
        <dbReference type="ARBA" id="ARBA00004123"/>
    </source>
</evidence>
<dbReference type="GO" id="GO:0003677">
    <property type="term" value="F:DNA binding"/>
    <property type="evidence" value="ECO:0007669"/>
    <property type="project" value="InterPro"/>
</dbReference>
<evidence type="ECO:0000313" key="7">
    <source>
        <dbReference type="Proteomes" id="UP000001940"/>
    </source>
</evidence>